<accession>A0A939GCV1</accession>
<evidence type="ECO:0000256" key="1">
    <source>
        <dbReference type="SAM" id="Phobius"/>
    </source>
</evidence>
<dbReference type="Pfam" id="PF12412">
    <property type="entry name" value="DUF3667"/>
    <property type="match status" value="1"/>
</dbReference>
<keyword evidence="3" id="KW-1185">Reference proteome</keyword>
<keyword evidence="1" id="KW-1133">Transmembrane helix</keyword>
<name>A0A939GCV1_9BACT</name>
<gene>
    <name evidence="2" type="ORF">J2I47_01415</name>
</gene>
<keyword evidence="1" id="KW-0812">Transmembrane</keyword>
<feature type="transmembrane region" description="Helical" evidence="1">
    <location>
        <begin position="212"/>
        <end position="233"/>
    </location>
</feature>
<evidence type="ECO:0000313" key="2">
    <source>
        <dbReference type="EMBL" id="MBO0935195.1"/>
    </source>
</evidence>
<evidence type="ECO:0000313" key="3">
    <source>
        <dbReference type="Proteomes" id="UP000664034"/>
    </source>
</evidence>
<dbReference type="RefSeq" id="WP_207362760.1">
    <property type="nucleotide sequence ID" value="NZ_JAFMYV010000001.1"/>
</dbReference>
<sequence length="275" mass="31595">MTCQTCGNPHQEHFCPNCGEKRHDPHSLSLKHVVEESLESFTHADHNLLRTVRAVLLQPGKLPAEYVAGRRIRYMKPLGFFLVVNLVFFLLSSTNVFNQPLSSFLTYSPYIEFGTNKTVNHLLTERHETLLTYTPRFNAAMTSSSKGFLVLLIPLYALVFSLIFVTARRTFIEHLLFATYFMAFMLLYMLVVTFLVAMPIQHFMGIQAWVRYGDGLVSFIILFALAIYLFIAFRRFYRTGVVWSLLAAMLSSVTLAVLVFAYRMVLFYKIVYAGH</sequence>
<organism evidence="2 3">
    <name type="scientific">Fibrella rubiginis</name>
    <dbReference type="NCBI Taxonomy" id="2817060"/>
    <lineage>
        <taxon>Bacteria</taxon>
        <taxon>Pseudomonadati</taxon>
        <taxon>Bacteroidota</taxon>
        <taxon>Cytophagia</taxon>
        <taxon>Cytophagales</taxon>
        <taxon>Spirosomataceae</taxon>
        <taxon>Fibrella</taxon>
    </lineage>
</organism>
<dbReference type="AlphaFoldDB" id="A0A939GCV1"/>
<feature type="transmembrane region" description="Helical" evidence="1">
    <location>
        <begin position="147"/>
        <end position="165"/>
    </location>
</feature>
<keyword evidence="1" id="KW-0472">Membrane</keyword>
<protein>
    <submittedName>
        <fullName evidence="2">DUF3667 domain-containing protein</fullName>
    </submittedName>
</protein>
<feature type="transmembrane region" description="Helical" evidence="1">
    <location>
        <begin position="240"/>
        <end position="262"/>
    </location>
</feature>
<dbReference type="InterPro" id="IPR022134">
    <property type="entry name" value="DUF3667"/>
</dbReference>
<reference evidence="2" key="1">
    <citation type="submission" date="2021-03" db="EMBL/GenBank/DDBJ databases">
        <title>Fibrella sp. HMF5335 genome sequencing and assembly.</title>
        <authorList>
            <person name="Kang H."/>
            <person name="Kim H."/>
            <person name="Bae S."/>
            <person name="Joh K."/>
        </authorList>
    </citation>
    <scope>NUCLEOTIDE SEQUENCE</scope>
    <source>
        <strain evidence="2">HMF5335</strain>
    </source>
</reference>
<feature type="transmembrane region" description="Helical" evidence="1">
    <location>
        <begin position="177"/>
        <end position="200"/>
    </location>
</feature>
<proteinExistence type="predicted"/>
<feature type="transmembrane region" description="Helical" evidence="1">
    <location>
        <begin position="78"/>
        <end position="97"/>
    </location>
</feature>
<comment type="caution">
    <text evidence="2">The sequence shown here is derived from an EMBL/GenBank/DDBJ whole genome shotgun (WGS) entry which is preliminary data.</text>
</comment>
<dbReference type="Proteomes" id="UP000664034">
    <property type="component" value="Unassembled WGS sequence"/>
</dbReference>
<dbReference type="EMBL" id="JAFMYV010000001">
    <property type="protein sequence ID" value="MBO0935195.1"/>
    <property type="molecule type" value="Genomic_DNA"/>
</dbReference>